<evidence type="ECO:0000313" key="2">
    <source>
        <dbReference type="EMBL" id="CAL5063388.1"/>
    </source>
</evidence>
<keyword evidence="3" id="KW-1185">Reference proteome</keyword>
<dbReference type="Proteomes" id="UP001497457">
    <property type="component" value="Chromosome 5rd"/>
</dbReference>
<keyword evidence="1" id="KW-0732">Signal</keyword>
<evidence type="ECO:0000256" key="1">
    <source>
        <dbReference type="SAM" id="SignalP"/>
    </source>
</evidence>
<proteinExistence type="predicted"/>
<gene>
    <name evidence="2" type="ORF">URODEC1_LOCUS98867</name>
</gene>
<dbReference type="AlphaFoldDB" id="A0ABC9EU55"/>
<sequence length="87" mass="8746">MAPSSMRLRLAVIIFAVLAAVFLAGAGVATAARPAPAGCGGEEAGSSYLQLQAMDPAAAVVEKAMRDTVEMLMARLPAGPSPRGPGH</sequence>
<dbReference type="EMBL" id="OZ075115">
    <property type="protein sequence ID" value="CAL5063388.1"/>
    <property type="molecule type" value="Genomic_DNA"/>
</dbReference>
<reference evidence="2" key="1">
    <citation type="submission" date="2024-10" db="EMBL/GenBank/DDBJ databases">
        <authorList>
            <person name="Ryan C."/>
        </authorList>
    </citation>
    <scope>NUCLEOTIDE SEQUENCE [LARGE SCALE GENOMIC DNA]</scope>
</reference>
<organism evidence="2 3">
    <name type="scientific">Urochloa decumbens</name>
    <dbReference type="NCBI Taxonomy" id="240449"/>
    <lineage>
        <taxon>Eukaryota</taxon>
        <taxon>Viridiplantae</taxon>
        <taxon>Streptophyta</taxon>
        <taxon>Embryophyta</taxon>
        <taxon>Tracheophyta</taxon>
        <taxon>Spermatophyta</taxon>
        <taxon>Magnoliopsida</taxon>
        <taxon>Liliopsida</taxon>
        <taxon>Poales</taxon>
        <taxon>Poaceae</taxon>
        <taxon>PACMAD clade</taxon>
        <taxon>Panicoideae</taxon>
        <taxon>Panicodae</taxon>
        <taxon>Paniceae</taxon>
        <taxon>Melinidinae</taxon>
        <taxon>Urochloa</taxon>
    </lineage>
</organism>
<feature type="signal peptide" evidence="1">
    <location>
        <begin position="1"/>
        <end position="31"/>
    </location>
</feature>
<feature type="chain" id="PRO_5044857663" evidence="1">
    <location>
        <begin position="32"/>
        <end position="87"/>
    </location>
</feature>
<dbReference type="PANTHER" id="PTHR37245">
    <property type="entry name" value="PAMP-INDUCED SECRETED PEPTIDE 1"/>
    <property type="match status" value="1"/>
</dbReference>
<protein>
    <submittedName>
        <fullName evidence="2">Uncharacterized protein</fullName>
    </submittedName>
</protein>
<evidence type="ECO:0000313" key="3">
    <source>
        <dbReference type="Proteomes" id="UP001497457"/>
    </source>
</evidence>
<accession>A0ABC9EU55</accession>
<dbReference type="PANTHER" id="PTHR37245:SF4">
    <property type="entry name" value="PAMP-INDUCED SECRETED PEPTIDE 1"/>
    <property type="match status" value="1"/>
</dbReference>
<dbReference type="InterPro" id="IPR040273">
    <property type="entry name" value="PIP1"/>
</dbReference>
<name>A0ABC9EU55_9POAL</name>